<protein>
    <submittedName>
        <fullName evidence="1">Uncharacterized protein</fullName>
    </submittedName>
</protein>
<organism evidence="1">
    <name type="scientific">Anguilla anguilla</name>
    <name type="common">European freshwater eel</name>
    <name type="synonym">Muraena anguilla</name>
    <dbReference type="NCBI Taxonomy" id="7936"/>
    <lineage>
        <taxon>Eukaryota</taxon>
        <taxon>Metazoa</taxon>
        <taxon>Chordata</taxon>
        <taxon>Craniata</taxon>
        <taxon>Vertebrata</taxon>
        <taxon>Euteleostomi</taxon>
        <taxon>Actinopterygii</taxon>
        <taxon>Neopterygii</taxon>
        <taxon>Teleostei</taxon>
        <taxon>Anguilliformes</taxon>
        <taxon>Anguillidae</taxon>
        <taxon>Anguilla</taxon>
    </lineage>
</organism>
<reference evidence="1" key="2">
    <citation type="journal article" date="2015" name="Fish Shellfish Immunol.">
        <title>Early steps in the European eel (Anguilla anguilla)-Vibrio vulnificus interaction in the gills: Role of the RtxA13 toxin.</title>
        <authorList>
            <person name="Callol A."/>
            <person name="Pajuelo D."/>
            <person name="Ebbesson L."/>
            <person name="Teles M."/>
            <person name="MacKenzie S."/>
            <person name="Amaro C."/>
        </authorList>
    </citation>
    <scope>NUCLEOTIDE SEQUENCE</scope>
</reference>
<proteinExistence type="predicted"/>
<sequence length="34" mass="4257">MKDKKCTNFKYLRCFHYMVIICSPLPEDYMYYVL</sequence>
<dbReference type="EMBL" id="GBXM01091154">
    <property type="protein sequence ID" value="JAH17423.1"/>
    <property type="molecule type" value="Transcribed_RNA"/>
</dbReference>
<name>A0A0E9QMY6_ANGAN</name>
<reference evidence="1" key="1">
    <citation type="submission" date="2014-11" db="EMBL/GenBank/DDBJ databases">
        <authorList>
            <person name="Amaro Gonzalez C."/>
        </authorList>
    </citation>
    <scope>NUCLEOTIDE SEQUENCE</scope>
</reference>
<evidence type="ECO:0000313" key="1">
    <source>
        <dbReference type="EMBL" id="JAH17423.1"/>
    </source>
</evidence>
<accession>A0A0E9QMY6</accession>
<dbReference type="EMBL" id="GBXM01074084">
    <property type="protein sequence ID" value="JAH34493.1"/>
    <property type="molecule type" value="Transcribed_RNA"/>
</dbReference>
<dbReference type="AlphaFoldDB" id="A0A0E9QMY6"/>